<evidence type="ECO:0000313" key="1">
    <source>
        <dbReference type="EMBL" id="KAK7739194.1"/>
    </source>
</evidence>
<proteinExistence type="predicted"/>
<evidence type="ECO:0000313" key="2">
    <source>
        <dbReference type="Proteomes" id="UP001320245"/>
    </source>
</evidence>
<name>A0AAN9YFG9_9PEZI</name>
<dbReference type="Proteomes" id="UP001320245">
    <property type="component" value="Unassembled WGS sequence"/>
</dbReference>
<dbReference type="InterPro" id="IPR021848">
    <property type="entry name" value="HODM_asu-like"/>
</dbReference>
<protein>
    <recommendedName>
        <fullName evidence="3">DUF3445 domain-containing protein</fullName>
    </recommendedName>
</protein>
<gene>
    <name evidence="1" type="ORF">SLS53_005831</name>
</gene>
<accession>A0AAN9YFG9</accession>
<dbReference type="AlphaFoldDB" id="A0AAN9YFG9"/>
<evidence type="ECO:0008006" key="3">
    <source>
        <dbReference type="Google" id="ProtNLM"/>
    </source>
</evidence>
<reference evidence="1 2" key="1">
    <citation type="journal article" date="2023" name="PLoS ONE">
        <title>Cytospora paraplurivora sp. nov. isolated from orchards with fruit tree decline syndrome in Ontario, Canada.</title>
        <authorList>
            <person name="Ilyukhin E."/>
            <person name="Nguyen H.D.T."/>
            <person name="Castle A.J."/>
            <person name="Ellouze W."/>
        </authorList>
    </citation>
    <scope>NUCLEOTIDE SEQUENCE [LARGE SCALE GENOMIC DNA]</scope>
    <source>
        <strain evidence="1 2">FDS-564</strain>
    </source>
</reference>
<keyword evidence="2" id="KW-1185">Reference proteome</keyword>
<sequence>MALESSTFMYLLLGTAIAVIILQRLYGRKSQHYHQPGATESKITPRTQEKADQVTPLLDFDFTNVPPIPYRPFKSGLHVAMGIKKIQKEDWIIMDRGYLDRLDERKTVMEEHRESTIGVNDISAPAIVELFREVMEHIPKRFPTMFHSDSQTFKNLVTKKTYNLQKALHDPVVALETLSENVEEDFYLMCPDGNGEFRLQGFIACFPGGFDGPSRIGMSFKDIHGPVPGYEERIAKGVDKFVSRMKGGDIIERFNWSLQTDGKDLFRLDGNNYYPELGQTLPDEPVPIDIDQSYLRCERQSLIVLKETGAIIFTVRAYMTSLHDVVNEGNGVELADAIDSMPEKLGHYKMRPFWERDVMKYLRQQA</sequence>
<dbReference type="Pfam" id="PF11927">
    <property type="entry name" value="HODM_asu-like"/>
    <property type="match status" value="1"/>
</dbReference>
<dbReference type="EMBL" id="JAJSPL020000023">
    <property type="protein sequence ID" value="KAK7739194.1"/>
    <property type="molecule type" value="Genomic_DNA"/>
</dbReference>
<comment type="caution">
    <text evidence="1">The sequence shown here is derived from an EMBL/GenBank/DDBJ whole genome shotgun (WGS) entry which is preliminary data.</text>
</comment>
<organism evidence="1 2">
    <name type="scientific">Cytospora paraplurivora</name>
    <dbReference type="NCBI Taxonomy" id="2898453"/>
    <lineage>
        <taxon>Eukaryota</taxon>
        <taxon>Fungi</taxon>
        <taxon>Dikarya</taxon>
        <taxon>Ascomycota</taxon>
        <taxon>Pezizomycotina</taxon>
        <taxon>Sordariomycetes</taxon>
        <taxon>Sordariomycetidae</taxon>
        <taxon>Diaporthales</taxon>
        <taxon>Cytosporaceae</taxon>
        <taxon>Cytospora</taxon>
    </lineage>
</organism>